<dbReference type="GO" id="GO:0004842">
    <property type="term" value="F:ubiquitin-protein transferase activity"/>
    <property type="evidence" value="ECO:0007669"/>
    <property type="project" value="TreeGrafter"/>
</dbReference>
<dbReference type="EMBL" id="MVGT01002051">
    <property type="protein sequence ID" value="OVA09742.1"/>
    <property type="molecule type" value="Genomic_DNA"/>
</dbReference>
<dbReference type="PANTHER" id="PTHR42647:SF72">
    <property type="entry name" value="EF-HAND CALCIUM-BINDING DOMAIN-CONTAINING PROTEIN 4A"/>
    <property type="match status" value="1"/>
</dbReference>
<reference evidence="8 9" key="1">
    <citation type="journal article" date="2017" name="Mol. Plant">
        <title>The Genome of Medicinal Plant Macleaya cordata Provides New Insights into Benzylisoquinoline Alkaloids Metabolism.</title>
        <authorList>
            <person name="Liu X."/>
            <person name="Liu Y."/>
            <person name="Huang P."/>
            <person name="Ma Y."/>
            <person name="Qing Z."/>
            <person name="Tang Q."/>
            <person name="Cao H."/>
            <person name="Cheng P."/>
            <person name="Zheng Y."/>
            <person name="Yuan Z."/>
            <person name="Zhou Y."/>
            <person name="Liu J."/>
            <person name="Tang Z."/>
            <person name="Zhuo Y."/>
            <person name="Zhang Y."/>
            <person name="Yu L."/>
            <person name="Huang J."/>
            <person name="Yang P."/>
            <person name="Peng Q."/>
            <person name="Zhang J."/>
            <person name="Jiang W."/>
            <person name="Zhang Z."/>
            <person name="Lin K."/>
            <person name="Ro D.K."/>
            <person name="Chen X."/>
            <person name="Xiong X."/>
            <person name="Shang Y."/>
            <person name="Huang S."/>
            <person name="Zeng J."/>
        </authorList>
    </citation>
    <scope>NUCLEOTIDE SEQUENCE [LARGE SCALE GENOMIC DNA]</scope>
    <source>
        <strain evidence="9">cv. BLH2017</strain>
        <tissue evidence="8">Root</tissue>
    </source>
</reference>
<dbReference type="InterPro" id="IPR011029">
    <property type="entry name" value="DEATH-like_dom_sf"/>
</dbReference>
<keyword evidence="2 4" id="KW-0863">Zinc-finger</keyword>
<dbReference type="InterPro" id="IPR001841">
    <property type="entry name" value="Znf_RING"/>
</dbReference>
<evidence type="ECO:0000256" key="3">
    <source>
        <dbReference type="ARBA" id="ARBA00022833"/>
    </source>
</evidence>
<dbReference type="CDD" id="cd16649">
    <property type="entry name" value="mRING-HC-C3HC5_CGRF1-like"/>
    <property type="match status" value="1"/>
</dbReference>
<dbReference type="OMA" id="CCHDDTA"/>
<evidence type="ECO:0000256" key="2">
    <source>
        <dbReference type="ARBA" id="ARBA00022771"/>
    </source>
</evidence>
<dbReference type="Proteomes" id="UP000195402">
    <property type="component" value="Unassembled WGS sequence"/>
</dbReference>
<keyword evidence="9" id="KW-1185">Reference proteome</keyword>
<organism evidence="8 9">
    <name type="scientific">Macleaya cordata</name>
    <name type="common">Five-seeded plume-poppy</name>
    <name type="synonym">Bocconia cordata</name>
    <dbReference type="NCBI Taxonomy" id="56857"/>
    <lineage>
        <taxon>Eukaryota</taxon>
        <taxon>Viridiplantae</taxon>
        <taxon>Streptophyta</taxon>
        <taxon>Embryophyta</taxon>
        <taxon>Tracheophyta</taxon>
        <taxon>Spermatophyta</taxon>
        <taxon>Magnoliopsida</taxon>
        <taxon>Ranunculales</taxon>
        <taxon>Papaveraceae</taxon>
        <taxon>Papaveroideae</taxon>
        <taxon>Macleaya</taxon>
    </lineage>
</organism>
<proteinExistence type="predicted"/>
<keyword evidence="1" id="KW-0479">Metal-binding</keyword>
<name>A0A200QH15_MACCD</name>
<feature type="domain" description="RING-type" evidence="7">
    <location>
        <begin position="367"/>
        <end position="402"/>
    </location>
</feature>
<dbReference type="PIRSF" id="PIRSF036836">
    <property type="entry name" value="RNase_bind_SBP1"/>
    <property type="match status" value="1"/>
</dbReference>
<evidence type="ECO:0000256" key="5">
    <source>
        <dbReference type="SAM" id="Coils"/>
    </source>
</evidence>
<dbReference type="FunFam" id="1.10.1170.10:FF:000002">
    <property type="entry name" value="Baculoviral IAP repeat containing 7"/>
    <property type="match status" value="1"/>
</dbReference>
<keyword evidence="5" id="KW-0175">Coiled coil</keyword>
<dbReference type="OrthoDB" id="1711136at2759"/>
<dbReference type="Pfam" id="PF13920">
    <property type="entry name" value="zf-C3HC4_3"/>
    <property type="match status" value="1"/>
</dbReference>
<dbReference type="AlphaFoldDB" id="A0A200QH15"/>
<gene>
    <name evidence="8" type="ORF">BVC80_9101g283</name>
</gene>
<dbReference type="GO" id="GO:0008270">
    <property type="term" value="F:zinc ion binding"/>
    <property type="evidence" value="ECO:0007669"/>
    <property type="project" value="UniProtKB-KW"/>
</dbReference>
<sequence length="414" mass="46656">MAVQAQHPANVFRGRNVLDEYVQQFQNRENLSGNVFAAGSFINYDWNNNNNNNKARQQILNGAVFSDPESELTCNVSASRKRNREDGTVDHHHHHHHQMQPYQHHLDLQHQHQQQQQVSQQLRYAKLPKCHVLINSSNTSTTALSYDESRLHESGGTSTSGRSSSIVLVSPQLATAPHHQDLNSHLLHQNLEIDALILLHNEKLRSALEETRKRHCRSLLSSVEQQVLNRLEEKETELQNASRRNSELEEKIKQLSAENQIWFNVAKNNEAIVSSLKSTLEQILLQNNNKGAQTIIREEGFGDSEGLVLNGLAGKGGAAAAVADHDAQSCCYEGTEVEAEEDKTGYRSVAEQKTIQENRELKQRKSCKVCGENEVSVLLLPCRHLCLCKDCESKLDYCPICKSMKNASLQIFMS</sequence>
<dbReference type="InParanoid" id="A0A200QH15"/>
<dbReference type="PROSITE" id="PS50089">
    <property type="entry name" value="ZF_RING_2"/>
    <property type="match status" value="1"/>
</dbReference>
<dbReference type="Gene3D" id="1.10.1170.10">
    <property type="entry name" value="Inhibitor Of Apoptosis Protein (2mihbC-IAP-1), Chain A"/>
    <property type="match status" value="1"/>
</dbReference>
<dbReference type="Gene3D" id="1.10.8.10">
    <property type="entry name" value="DNA helicase RuvA subunit, C-terminal domain"/>
    <property type="match status" value="1"/>
</dbReference>
<feature type="coiled-coil region" evidence="5">
    <location>
        <begin position="224"/>
        <end position="265"/>
    </location>
</feature>
<dbReference type="FunCoup" id="A0A200QH15">
    <property type="interactions" value="732"/>
</dbReference>
<evidence type="ECO:0000313" key="9">
    <source>
        <dbReference type="Proteomes" id="UP000195402"/>
    </source>
</evidence>
<dbReference type="Gene3D" id="1.10.533.10">
    <property type="entry name" value="Death Domain, Fas"/>
    <property type="match status" value="1"/>
</dbReference>
<comment type="caution">
    <text evidence="8">The sequence shown here is derived from an EMBL/GenBank/DDBJ whole genome shotgun (WGS) entry which is preliminary data.</text>
</comment>
<evidence type="ECO:0000259" key="7">
    <source>
        <dbReference type="PROSITE" id="PS50089"/>
    </source>
</evidence>
<evidence type="ECO:0000256" key="6">
    <source>
        <dbReference type="SAM" id="MobiDB-lite"/>
    </source>
</evidence>
<dbReference type="PANTHER" id="PTHR42647">
    <property type="entry name" value="SBP (S-RIBONUCLEASE BINDING PROTEIN) FAMILY PROTEIN"/>
    <property type="match status" value="1"/>
</dbReference>
<feature type="region of interest" description="Disordered" evidence="6">
    <location>
        <begin position="78"/>
        <end position="115"/>
    </location>
</feature>
<evidence type="ECO:0000256" key="4">
    <source>
        <dbReference type="PROSITE-ProRule" id="PRU00175"/>
    </source>
</evidence>
<accession>A0A200QH15</accession>
<keyword evidence="3" id="KW-0862">Zinc</keyword>
<protein>
    <submittedName>
        <fullName evidence="8">Zinc finger protein</fullName>
    </submittedName>
</protein>
<evidence type="ECO:0000313" key="8">
    <source>
        <dbReference type="EMBL" id="OVA09742.1"/>
    </source>
</evidence>
<dbReference type="FunFam" id="3.30.40.10:FF:000239">
    <property type="entry name" value="probable BOI-related E3 ubiquitin-protein ligase 2"/>
    <property type="match status" value="1"/>
</dbReference>
<evidence type="ECO:0000256" key="1">
    <source>
        <dbReference type="ARBA" id="ARBA00022723"/>
    </source>
</evidence>